<proteinExistence type="predicted"/>
<accession>A0AAP2IJH8</accession>
<evidence type="ECO:0000313" key="1">
    <source>
        <dbReference type="EMBL" id="MBV3490472.1"/>
    </source>
</evidence>
<sequence length="375" mass="43651">MILLCTEEERIIEIYTNLLKDYMNEDFVCLTSDEAGNVCKFPCTTLTRLSDIWKWFYDYANKNYEIDKSRQPFSVPCLDKSVYDTGDAFSPTRTNTQTINSILGNWDYSLSLTKDEILKRRLESSEAALNNTMGFERQNLLIEQITKIRLIENIAADFTKDIKFLEEHYRAPLILAAPYTSIEMRKLPEKDLLPGEEKMAQNLEKIMGYHQTHNYTVAYDVTNLHKELYPAMRYVLNNFLIPRITFFDFVAQLHCSIRFSPYLRLQIMGKNINSELSFVGIKHIERLATSPSKNKNIRKVMEKIGKKMTDEILSPKAVEMLQEYSSQIVAMTDLPIEWMMIDGVPLGFTHEVCRLPETLVISQLAQLWKQNSDRM</sequence>
<name>A0AAP2IJH8_PHOVU</name>
<evidence type="ECO:0000313" key="2">
    <source>
        <dbReference type="Proteomes" id="UP000758576"/>
    </source>
</evidence>
<dbReference type="AlphaFoldDB" id="A0AAP2IJH8"/>
<comment type="caution">
    <text evidence="1">The sequence shown here is derived from an EMBL/GenBank/DDBJ whole genome shotgun (WGS) entry which is preliminary data.</text>
</comment>
<dbReference type="EMBL" id="JAHOGA010000058">
    <property type="protein sequence ID" value="MBV3490472.1"/>
    <property type="molecule type" value="Genomic_DNA"/>
</dbReference>
<dbReference type="RefSeq" id="WP_118308687.1">
    <property type="nucleotide sequence ID" value="NZ_CAXSKM010000028.1"/>
</dbReference>
<organism evidence="1 2">
    <name type="scientific">Phocaeicola vulgatus</name>
    <name type="common">Bacteroides vulgatus</name>
    <dbReference type="NCBI Taxonomy" id="821"/>
    <lineage>
        <taxon>Bacteria</taxon>
        <taxon>Pseudomonadati</taxon>
        <taxon>Bacteroidota</taxon>
        <taxon>Bacteroidia</taxon>
        <taxon>Bacteroidales</taxon>
        <taxon>Bacteroidaceae</taxon>
        <taxon>Phocaeicola</taxon>
    </lineage>
</organism>
<reference evidence="1" key="1">
    <citation type="submission" date="2021-06" db="EMBL/GenBank/DDBJ databases">
        <title>Collection of gut derived symbiotic bacterial strains cultured from healthy donors.</title>
        <authorList>
            <person name="Lin H."/>
            <person name="Littmann E."/>
            <person name="Pamer E.G."/>
        </authorList>
    </citation>
    <scope>NUCLEOTIDE SEQUENCE</scope>
    <source>
        <strain evidence="1">MSK.19.85</strain>
    </source>
</reference>
<dbReference type="Proteomes" id="UP000758576">
    <property type="component" value="Unassembled WGS sequence"/>
</dbReference>
<gene>
    <name evidence="1" type="ORF">KSX14_17940</name>
</gene>
<protein>
    <submittedName>
        <fullName evidence="1">Uncharacterized protein</fullName>
    </submittedName>
</protein>